<dbReference type="PANTHER" id="PTHR13256:SF16">
    <property type="entry name" value="ALPHA_BETA-TUBULIN-N-ACETYLTRANSFERASE 9"/>
    <property type="match status" value="1"/>
</dbReference>
<evidence type="ECO:0000256" key="3">
    <source>
        <dbReference type="ARBA" id="ARBA00023315"/>
    </source>
</evidence>
<protein>
    <recommendedName>
        <fullName evidence="4">N-acetyltransferase domain-containing protein</fullName>
    </recommendedName>
</protein>
<gene>
    <name evidence="5" type="ORF">K491DRAFT_771518</name>
</gene>
<dbReference type="GO" id="GO:0008080">
    <property type="term" value="F:N-acetyltransferase activity"/>
    <property type="evidence" value="ECO:0007669"/>
    <property type="project" value="InterPro"/>
</dbReference>
<dbReference type="InterPro" id="IPR039135">
    <property type="entry name" value="NAT9-like"/>
</dbReference>
<dbReference type="PANTHER" id="PTHR13256">
    <property type="entry name" value="N-ACETYLTRANSFERASE 9"/>
    <property type="match status" value="1"/>
</dbReference>
<accession>A0A6A6SNQ1</accession>
<proteinExistence type="inferred from homology"/>
<keyword evidence="2" id="KW-0808">Transferase</keyword>
<dbReference type="InterPro" id="IPR016181">
    <property type="entry name" value="Acyl_CoA_acyltransferase"/>
</dbReference>
<sequence>MRLNEHQAVLAPSVLLVPYTEDHVPTYHEWMQDEELQKATASEPLTLSQEYDMQKSWRNDADKLTFIALTAPPPRTYTSCGYTASIQSNHRAVNPSCFTPAYSMIGDVNLFLYSASSSSSSDEEEDEHQIERVQQVIGEIEIMIAKKSEQGKGIGKKILLTFMWFILSSLEAVMGEYHAAHGTGKMRSCLKYLRVKIDHENTRSIRLFSSIGFEKGSETPNYFGEIELRLPMRESLKGELEGKMEAVPFVVGYS</sequence>
<dbReference type="EMBL" id="MU004490">
    <property type="protein sequence ID" value="KAF2649475.1"/>
    <property type="molecule type" value="Genomic_DNA"/>
</dbReference>
<reference evidence="5" key="1">
    <citation type="journal article" date="2020" name="Stud. Mycol.">
        <title>101 Dothideomycetes genomes: a test case for predicting lifestyles and emergence of pathogens.</title>
        <authorList>
            <person name="Haridas S."/>
            <person name="Albert R."/>
            <person name="Binder M."/>
            <person name="Bloem J."/>
            <person name="Labutti K."/>
            <person name="Salamov A."/>
            <person name="Andreopoulos B."/>
            <person name="Baker S."/>
            <person name="Barry K."/>
            <person name="Bills G."/>
            <person name="Bluhm B."/>
            <person name="Cannon C."/>
            <person name="Castanera R."/>
            <person name="Culley D."/>
            <person name="Daum C."/>
            <person name="Ezra D."/>
            <person name="Gonzalez J."/>
            <person name="Henrissat B."/>
            <person name="Kuo A."/>
            <person name="Liang C."/>
            <person name="Lipzen A."/>
            <person name="Lutzoni F."/>
            <person name="Magnuson J."/>
            <person name="Mondo S."/>
            <person name="Nolan M."/>
            <person name="Ohm R."/>
            <person name="Pangilinan J."/>
            <person name="Park H.-J."/>
            <person name="Ramirez L."/>
            <person name="Alfaro M."/>
            <person name="Sun H."/>
            <person name="Tritt A."/>
            <person name="Yoshinaga Y."/>
            <person name="Zwiers L.-H."/>
            <person name="Turgeon B."/>
            <person name="Goodwin S."/>
            <person name="Spatafora J."/>
            <person name="Crous P."/>
            <person name="Grigoriev I."/>
        </authorList>
    </citation>
    <scope>NUCLEOTIDE SEQUENCE</scope>
    <source>
        <strain evidence="5">CBS 122681</strain>
    </source>
</reference>
<dbReference type="Gene3D" id="3.40.630.30">
    <property type="match status" value="1"/>
</dbReference>
<dbReference type="Pfam" id="PF13302">
    <property type="entry name" value="Acetyltransf_3"/>
    <property type="match status" value="1"/>
</dbReference>
<evidence type="ECO:0000259" key="4">
    <source>
        <dbReference type="Pfam" id="PF13302"/>
    </source>
</evidence>
<comment type="similarity">
    <text evidence="1">Belongs to the acetyltransferase family. GNAT subfamily.</text>
</comment>
<keyword evidence="6" id="KW-1185">Reference proteome</keyword>
<dbReference type="AlphaFoldDB" id="A0A6A6SNQ1"/>
<evidence type="ECO:0000256" key="2">
    <source>
        <dbReference type="ARBA" id="ARBA00022679"/>
    </source>
</evidence>
<organism evidence="5 6">
    <name type="scientific">Lophiostoma macrostomum CBS 122681</name>
    <dbReference type="NCBI Taxonomy" id="1314788"/>
    <lineage>
        <taxon>Eukaryota</taxon>
        <taxon>Fungi</taxon>
        <taxon>Dikarya</taxon>
        <taxon>Ascomycota</taxon>
        <taxon>Pezizomycotina</taxon>
        <taxon>Dothideomycetes</taxon>
        <taxon>Pleosporomycetidae</taxon>
        <taxon>Pleosporales</taxon>
        <taxon>Lophiostomataceae</taxon>
        <taxon>Lophiostoma</taxon>
    </lineage>
</organism>
<feature type="domain" description="N-acetyltransferase" evidence="4">
    <location>
        <begin position="14"/>
        <end position="214"/>
    </location>
</feature>
<evidence type="ECO:0000313" key="5">
    <source>
        <dbReference type="EMBL" id="KAF2649475.1"/>
    </source>
</evidence>
<dbReference type="InterPro" id="IPR000182">
    <property type="entry name" value="GNAT_dom"/>
</dbReference>
<keyword evidence="3" id="KW-0012">Acyltransferase</keyword>
<dbReference type="SUPFAM" id="SSF55729">
    <property type="entry name" value="Acyl-CoA N-acyltransferases (Nat)"/>
    <property type="match status" value="1"/>
</dbReference>
<dbReference type="Proteomes" id="UP000799324">
    <property type="component" value="Unassembled WGS sequence"/>
</dbReference>
<evidence type="ECO:0000256" key="1">
    <source>
        <dbReference type="ARBA" id="ARBA00009342"/>
    </source>
</evidence>
<name>A0A6A6SNQ1_9PLEO</name>
<evidence type="ECO:0000313" key="6">
    <source>
        <dbReference type="Proteomes" id="UP000799324"/>
    </source>
</evidence>
<dbReference type="OrthoDB" id="5043642at2759"/>